<dbReference type="Proteomes" id="UP001151760">
    <property type="component" value="Unassembled WGS sequence"/>
</dbReference>
<protein>
    <recommendedName>
        <fullName evidence="4">RNA-directed DNA polymerase, eukaryota, reverse transcriptase zinc-binding domain protein</fullName>
    </recommendedName>
</protein>
<keyword evidence="1" id="KW-0472">Membrane</keyword>
<evidence type="ECO:0008006" key="4">
    <source>
        <dbReference type="Google" id="ProtNLM"/>
    </source>
</evidence>
<dbReference type="EMBL" id="BQNB010010871">
    <property type="protein sequence ID" value="GJS83032.1"/>
    <property type="molecule type" value="Genomic_DNA"/>
</dbReference>
<evidence type="ECO:0000313" key="3">
    <source>
        <dbReference type="Proteomes" id="UP001151760"/>
    </source>
</evidence>
<sequence>MIDLPLSGRLFTWMNKARTKLSKLYRFLISKEVVETLADVRFTSIDNLWSDHNPILLHVSKSDFGHTPFKLFRSWLLLDSFDDVIKKKLPKREEDNFGRKLLSYEKIHLLKARIKQRHSETKTSDCVTKHYKLQLIESVEEKIKAGSANDDDRDSRIKLLQEVDKLDTFESFDLFQKVRVKWDIEGNENSKNFHGLIKQKSRAQMIHCIMKEGDLILDPSQIKKEFLNFFKEKFKHHDSNVDFPLFANSFGLCCLESHILETSVSLDEVKNTVWDCGSSKAPGPDGFSIAFVKKYWDDIKVNILEYVNIFLDTGLLPHGFKILFFTSSKVITPIFINIFVHSLIGVHYKIIAKILANRLSKVIDNIVSHEQSALHKVVVHILTVPLILGASVDSKTKLLIIKVVF</sequence>
<name>A0ABQ4Z1I7_9ASTR</name>
<evidence type="ECO:0000313" key="2">
    <source>
        <dbReference type="EMBL" id="GJS83032.1"/>
    </source>
</evidence>
<feature type="transmembrane region" description="Helical" evidence="1">
    <location>
        <begin position="330"/>
        <end position="351"/>
    </location>
</feature>
<comment type="caution">
    <text evidence="2">The sequence shown here is derived from an EMBL/GenBank/DDBJ whole genome shotgun (WGS) entry which is preliminary data.</text>
</comment>
<reference evidence="2" key="2">
    <citation type="submission" date="2022-01" db="EMBL/GenBank/DDBJ databases">
        <authorList>
            <person name="Yamashiro T."/>
            <person name="Shiraishi A."/>
            <person name="Satake H."/>
            <person name="Nakayama K."/>
        </authorList>
    </citation>
    <scope>NUCLEOTIDE SEQUENCE</scope>
</reference>
<keyword evidence="1" id="KW-1133">Transmembrane helix</keyword>
<reference evidence="2" key="1">
    <citation type="journal article" date="2022" name="Int. J. Mol. Sci.">
        <title>Draft Genome of Tanacetum Coccineum: Genomic Comparison of Closely Related Tanacetum-Family Plants.</title>
        <authorList>
            <person name="Yamashiro T."/>
            <person name="Shiraishi A."/>
            <person name="Nakayama K."/>
            <person name="Satake H."/>
        </authorList>
    </citation>
    <scope>NUCLEOTIDE SEQUENCE</scope>
</reference>
<accession>A0ABQ4Z1I7</accession>
<keyword evidence="1" id="KW-0812">Transmembrane</keyword>
<keyword evidence="3" id="KW-1185">Reference proteome</keyword>
<dbReference type="PANTHER" id="PTHR19446">
    <property type="entry name" value="REVERSE TRANSCRIPTASES"/>
    <property type="match status" value="1"/>
</dbReference>
<gene>
    <name evidence="2" type="ORF">Tco_0749573</name>
</gene>
<organism evidence="2 3">
    <name type="scientific">Tanacetum coccineum</name>
    <dbReference type="NCBI Taxonomy" id="301880"/>
    <lineage>
        <taxon>Eukaryota</taxon>
        <taxon>Viridiplantae</taxon>
        <taxon>Streptophyta</taxon>
        <taxon>Embryophyta</taxon>
        <taxon>Tracheophyta</taxon>
        <taxon>Spermatophyta</taxon>
        <taxon>Magnoliopsida</taxon>
        <taxon>eudicotyledons</taxon>
        <taxon>Gunneridae</taxon>
        <taxon>Pentapetalae</taxon>
        <taxon>asterids</taxon>
        <taxon>campanulids</taxon>
        <taxon>Asterales</taxon>
        <taxon>Asteraceae</taxon>
        <taxon>Asteroideae</taxon>
        <taxon>Anthemideae</taxon>
        <taxon>Anthemidinae</taxon>
        <taxon>Tanacetum</taxon>
    </lineage>
</organism>
<proteinExistence type="predicted"/>
<evidence type="ECO:0000256" key="1">
    <source>
        <dbReference type="SAM" id="Phobius"/>
    </source>
</evidence>